<comment type="caution">
    <text evidence="2">The sequence shown here is derived from an EMBL/GenBank/DDBJ whole genome shotgun (WGS) entry which is preliminary data.</text>
</comment>
<proteinExistence type="predicted"/>
<feature type="region of interest" description="Disordered" evidence="1">
    <location>
        <begin position="283"/>
        <end position="308"/>
    </location>
</feature>
<protein>
    <submittedName>
        <fullName evidence="2">Uncharacterized protein</fullName>
    </submittedName>
</protein>
<evidence type="ECO:0000256" key="1">
    <source>
        <dbReference type="SAM" id="MobiDB-lite"/>
    </source>
</evidence>
<keyword evidence="3" id="KW-1185">Reference proteome</keyword>
<evidence type="ECO:0000313" key="2">
    <source>
        <dbReference type="EMBL" id="TRX93889.1"/>
    </source>
</evidence>
<accession>A0A553I103</accession>
<dbReference type="Proteomes" id="UP000319160">
    <property type="component" value="Unassembled WGS sequence"/>
</dbReference>
<feature type="region of interest" description="Disordered" evidence="1">
    <location>
        <begin position="218"/>
        <end position="243"/>
    </location>
</feature>
<gene>
    <name evidence="2" type="ORF">FHL15_005271</name>
</gene>
<dbReference type="AlphaFoldDB" id="A0A553I103"/>
<name>A0A553I103_9PEZI</name>
<organism evidence="2 3">
    <name type="scientific">Xylaria flabelliformis</name>
    <dbReference type="NCBI Taxonomy" id="2512241"/>
    <lineage>
        <taxon>Eukaryota</taxon>
        <taxon>Fungi</taxon>
        <taxon>Dikarya</taxon>
        <taxon>Ascomycota</taxon>
        <taxon>Pezizomycotina</taxon>
        <taxon>Sordariomycetes</taxon>
        <taxon>Xylariomycetidae</taxon>
        <taxon>Xylariales</taxon>
        <taxon>Xylariaceae</taxon>
        <taxon>Xylaria</taxon>
    </lineage>
</organism>
<reference evidence="3" key="1">
    <citation type="submission" date="2019-06" db="EMBL/GenBank/DDBJ databases">
        <title>Draft genome sequence of the griseofulvin-producing fungus Xylaria cubensis strain G536.</title>
        <authorList>
            <person name="Mead M.E."/>
            <person name="Raja H.A."/>
            <person name="Steenwyk J.L."/>
            <person name="Knowles S.L."/>
            <person name="Oberlies N.H."/>
            <person name="Rokas A."/>
        </authorList>
    </citation>
    <scope>NUCLEOTIDE SEQUENCE [LARGE SCALE GENOMIC DNA]</scope>
    <source>
        <strain evidence="3">G536</strain>
    </source>
</reference>
<dbReference type="OrthoDB" id="5395975at2759"/>
<feature type="compositionally biased region" description="Polar residues" evidence="1">
    <location>
        <begin position="224"/>
        <end position="235"/>
    </location>
</feature>
<evidence type="ECO:0000313" key="3">
    <source>
        <dbReference type="Proteomes" id="UP000319160"/>
    </source>
</evidence>
<sequence length="464" mass="52147">MEEQPDVEILIHIGAPSRAVDDARYRSLAAAYVAFESVEPVHLCPQSGIDSDIEDSSRHSLAIGEDESSDISWDDRISSLRSPQASFRSAVDNADSPQMRIRKVPNHPFIQQVPAPATQASWETPPSFVQDSQPTYYPECTSLTSPTRALENYCHQYFELSPDSSKHDSQSTMLNTPYRCPSQNQGYRYSSKKLMPCSQQMIPCTPCIRDVTVPPSNCREGSEYQESNSPQQQPEASVADESGDSVIEETKFLLSSSPSGFLRADSEPPPKLRRLDLVTSPHLSRAASDVGPQSLPSNKDRVIVESPPDRGYTYESLEIRPPEPPISELYIEPQDLVTHGLQKLSHDAGTRPGYRPEKQTRQLNPYERGYWLLDCSSWEPQLKRQAWASLANHVGLGVAGWGVWCKRDPSFMELRVFCWGTVVPHIWYVLWLLTQGKVVYTGCSWIDAEGKRVVIMGSRDYPQR</sequence>
<dbReference type="EMBL" id="VFLP01000026">
    <property type="protein sequence ID" value="TRX93889.1"/>
    <property type="molecule type" value="Genomic_DNA"/>
</dbReference>